<keyword evidence="1" id="KW-0812">Transmembrane</keyword>
<evidence type="ECO:0008006" key="4">
    <source>
        <dbReference type="Google" id="ProtNLM"/>
    </source>
</evidence>
<feature type="transmembrane region" description="Helical" evidence="1">
    <location>
        <begin position="285"/>
        <end position="302"/>
    </location>
</feature>
<protein>
    <recommendedName>
        <fullName evidence="4">Transmembrane protein</fullName>
    </recommendedName>
</protein>
<accession>A0A8S1Q5T3</accession>
<reference evidence="2" key="1">
    <citation type="submission" date="2021-01" db="EMBL/GenBank/DDBJ databases">
        <authorList>
            <consortium name="Genoscope - CEA"/>
            <person name="William W."/>
        </authorList>
    </citation>
    <scope>NUCLEOTIDE SEQUENCE</scope>
</reference>
<proteinExistence type="predicted"/>
<organism evidence="2 3">
    <name type="scientific">Paramecium sonneborni</name>
    <dbReference type="NCBI Taxonomy" id="65129"/>
    <lineage>
        <taxon>Eukaryota</taxon>
        <taxon>Sar</taxon>
        <taxon>Alveolata</taxon>
        <taxon>Ciliophora</taxon>
        <taxon>Intramacronucleata</taxon>
        <taxon>Oligohymenophorea</taxon>
        <taxon>Peniculida</taxon>
        <taxon>Parameciidae</taxon>
        <taxon>Paramecium</taxon>
    </lineage>
</organism>
<keyword evidence="1" id="KW-1133">Transmembrane helix</keyword>
<feature type="transmembrane region" description="Helical" evidence="1">
    <location>
        <begin position="205"/>
        <end position="231"/>
    </location>
</feature>
<feature type="transmembrane region" description="Helical" evidence="1">
    <location>
        <begin position="45"/>
        <end position="69"/>
    </location>
</feature>
<name>A0A8S1Q5T3_9CILI</name>
<feature type="transmembrane region" description="Helical" evidence="1">
    <location>
        <begin position="90"/>
        <end position="110"/>
    </location>
</feature>
<feature type="transmembrane region" description="Helical" evidence="1">
    <location>
        <begin position="258"/>
        <end position="278"/>
    </location>
</feature>
<keyword evidence="1" id="KW-0472">Membrane</keyword>
<keyword evidence="3" id="KW-1185">Reference proteome</keyword>
<dbReference type="AlphaFoldDB" id="A0A8S1Q5T3"/>
<comment type="caution">
    <text evidence="2">The sequence shown here is derived from an EMBL/GenBank/DDBJ whole genome shotgun (WGS) entry which is preliminary data.</text>
</comment>
<gene>
    <name evidence="2" type="ORF">PSON_ATCC_30995.1.T0950013</name>
</gene>
<sequence>MLYLKNQNFHTKKENQIKNDFIRLCKEQNQICYYKFQIRSPYFQFFIQLFIASIFSQSLLIAQFIILKIRYDLINTYFIGEKDQIIKQLLNVYFMLLSMITFVIFYQIGTKIFNRLALQFIILQLFINIQNIIFYIFQLQCMDFEKWNIYLNLIVPAINSIFGKKLNCIDLKQKKLIIKLREKQISQFNQENLISIKKQIAMSKIISISMMFGLQYQLIIPFSMLSLLIVYQIDKYLFINYAIPVLKDKYEEMLQGGYFLFNIIMLFVFFQQCFFFLFFKDWITIILYIIFILIQQLKSLLIKW</sequence>
<evidence type="ECO:0000313" key="2">
    <source>
        <dbReference type="EMBL" id="CAD8110030.1"/>
    </source>
</evidence>
<evidence type="ECO:0000313" key="3">
    <source>
        <dbReference type="Proteomes" id="UP000692954"/>
    </source>
</evidence>
<dbReference type="EMBL" id="CAJJDN010000095">
    <property type="protein sequence ID" value="CAD8110030.1"/>
    <property type="molecule type" value="Genomic_DNA"/>
</dbReference>
<feature type="transmembrane region" description="Helical" evidence="1">
    <location>
        <begin position="116"/>
        <end position="137"/>
    </location>
</feature>
<dbReference type="Proteomes" id="UP000692954">
    <property type="component" value="Unassembled WGS sequence"/>
</dbReference>
<evidence type="ECO:0000256" key="1">
    <source>
        <dbReference type="SAM" id="Phobius"/>
    </source>
</evidence>